<dbReference type="Proteomes" id="UP000234460">
    <property type="component" value="Chromosome LMANV2"/>
</dbReference>
<dbReference type="EMBL" id="OEJX01000007">
    <property type="protein sequence ID" value="SOR60149.1"/>
    <property type="molecule type" value="Genomic_DNA"/>
</dbReference>
<gene>
    <name evidence="2" type="ORF">LMANV2_150001</name>
</gene>
<proteinExistence type="predicted"/>
<sequence>MQKKYFVLLNYKISIFFNMNVFYVAICSILELLKKFIEAVNKIASIDCFNRLLQSIAL</sequence>
<organism evidence="2 3">
    <name type="scientific">Leptospira interrogans serovar Manilae</name>
    <dbReference type="NCBI Taxonomy" id="214675"/>
    <lineage>
        <taxon>Bacteria</taxon>
        <taxon>Pseudomonadati</taxon>
        <taxon>Spirochaetota</taxon>
        <taxon>Spirochaetia</taxon>
        <taxon>Leptospirales</taxon>
        <taxon>Leptospiraceae</taxon>
        <taxon>Leptospira</taxon>
    </lineage>
</organism>
<evidence type="ECO:0000313" key="2">
    <source>
        <dbReference type="EMBL" id="SOR60149.1"/>
    </source>
</evidence>
<keyword evidence="1" id="KW-1133">Transmembrane helix</keyword>
<keyword evidence="1" id="KW-0812">Transmembrane</keyword>
<accession>A0AAQ1NUJ8</accession>
<reference evidence="2 3" key="1">
    <citation type="submission" date="2017-11" db="EMBL/GenBank/DDBJ databases">
        <authorList>
            <person name="Lechat P."/>
        </authorList>
    </citation>
    <scope>NUCLEOTIDE SEQUENCE [LARGE SCALE GENOMIC DNA]</scope>
    <source>
        <strain evidence="2">L495</strain>
    </source>
</reference>
<dbReference type="AlphaFoldDB" id="A0AAQ1NUJ8"/>
<protein>
    <submittedName>
        <fullName evidence="2">Uncharacterized protein</fullName>
    </submittedName>
</protein>
<comment type="caution">
    <text evidence="2">The sequence shown here is derived from an EMBL/GenBank/DDBJ whole genome shotgun (WGS) entry which is preliminary data.</text>
</comment>
<evidence type="ECO:0000313" key="3">
    <source>
        <dbReference type="Proteomes" id="UP000234460"/>
    </source>
</evidence>
<name>A0AAQ1NUJ8_LEPIR</name>
<feature type="transmembrane region" description="Helical" evidence="1">
    <location>
        <begin position="13"/>
        <end position="33"/>
    </location>
</feature>
<keyword evidence="1" id="KW-0472">Membrane</keyword>
<evidence type="ECO:0000256" key="1">
    <source>
        <dbReference type="SAM" id="Phobius"/>
    </source>
</evidence>